<comment type="caution">
    <text evidence="1">The sequence shown here is derived from an EMBL/GenBank/DDBJ whole genome shotgun (WGS) entry which is preliminary data.</text>
</comment>
<evidence type="ECO:0000313" key="1">
    <source>
        <dbReference type="EMBL" id="TKX18875.1"/>
    </source>
</evidence>
<evidence type="ECO:0000313" key="2">
    <source>
        <dbReference type="Proteomes" id="UP000308133"/>
    </source>
</evidence>
<protein>
    <submittedName>
        <fullName evidence="1">Uncharacterized protein</fullName>
    </submittedName>
</protein>
<name>A0A4U7APN4_9PEZI</name>
<dbReference type="EMBL" id="PTQR01000124">
    <property type="protein sequence ID" value="TKX18875.1"/>
    <property type="molecule type" value="Genomic_DNA"/>
</dbReference>
<organism evidence="1 2">
    <name type="scientific">Elsinoe australis</name>
    <dbReference type="NCBI Taxonomy" id="40998"/>
    <lineage>
        <taxon>Eukaryota</taxon>
        <taxon>Fungi</taxon>
        <taxon>Dikarya</taxon>
        <taxon>Ascomycota</taxon>
        <taxon>Pezizomycotina</taxon>
        <taxon>Dothideomycetes</taxon>
        <taxon>Dothideomycetidae</taxon>
        <taxon>Myriangiales</taxon>
        <taxon>Elsinoaceae</taxon>
        <taxon>Elsinoe</taxon>
    </lineage>
</organism>
<accession>A0A4U7APN4</accession>
<reference evidence="1 2" key="1">
    <citation type="submission" date="2018-02" db="EMBL/GenBank/DDBJ databases">
        <title>Draft genome sequences of Elsinoe sp., causing black scab on jojoba.</title>
        <authorList>
            <person name="Stodart B."/>
            <person name="Jeffress S."/>
            <person name="Ash G."/>
            <person name="Arun Chinnappa K."/>
        </authorList>
    </citation>
    <scope>NUCLEOTIDE SEQUENCE [LARGE SCALE GENOMIC DNA]</scope>
    <source>
        <strain evidence="1 2">Hillstone_2</strain>
    </source>
</reference>
<dbReference type="Proteomes" id="UP000308133">
    <property type="component" value="Unassembled WGS sequence"/>
</dbReference>
<proteinExistence type="predicted"/>
<sequence length="298" mass="33610">MASANPSRARQLYFERRSLFDNNPRPSIYINTVSPGLSRLLIDAFVAWGWKVTVAICSDEWGGSWEDKLPQNEHVRIQEYVNMGVAYDIEHATQDYGSAPLDCFVDLAGAEWRACNRECGPDKRLTLNLKYMVTDTYHWIKAFTPNLRLSRDPKVVLITSVAPQLIEGLKYADYKGDIRPPRGKNLVLALKAQAIAKDARRSMFMTLPDMMQLDTQLSKGRTTYLQIHPGNECGHRLSETLERDNATSIARTITLTKRVDSGKFLTSGGENVDMRQPYTVCQDWSVPEGFGPNGELFG</sequence>
<gene>
    <name evidence="1" type="ORF">C1H76_8958</name>
</gene>
<dbReference type="AlphaFoldDB" id="A0A4U7APN4"/>